<feature type="binding site" evidence="7">
    <location>
        <position position="75"/>
    </location>
    <ligand>
        <name>Fe(3+)</name>
        <dbReference type="ChEBI" id="CHEBI:29034"/>
    </ligand>
</feature>
<evidence type="ECO:0000256" key="1">
    <source>
        <dbReference type="ARBA" id="ARBA00012864"/>
    </source>
</evidence>
<comment type="similarity">
    <text evidence="7">Belongs to the metallo-dependent hydrolases superfamily. HutI family.</text>
</comment>
<evidence type="ECO:0000256" key="3">
    <source>
        <dbReference type="ARBA" id="ARBA00022801"/>
    </source>
</evidence>
<dbReference type="GO" id="GO:0005737">
    <property type="term" value="C:cytoplasm"/>
    <property type="evidence" value="ECO:0007669"/>
    <property type="project" value="UniProtKB-SubCell"/>
</dbReference>
<dbReference type="PANTHER" id="PTHR42752:SF1">
    <property type="entry name" value="IMIDAZOLONEPROPIONASE-RELATED"/>
    <property type="match status" value="1"/>
</dbReference>
<feature type="binding site" evidence="7">
    <location>
        <position position="320"/>
    </location>
    <ligand>
        <name>Zn(2+)</name>
        <dbReference type="ChEBI" id="CHEBI:29105"/>
    </ligand>
</feature>
<dbReference type="InterPro" id="IPR011059">
    <property type="entry name" value="Metal-dep_hydrolase_composite"/>
</dbReference>
<feature type="binding site" evidence="7">
    <location>
        <position position="75"/>
    </location>
    <ligand>
        <name>Zn(2+)</name>
        <dbReference type="ChEBI" id="CHEBI:29105"/>
    </ligand>
</feature>
<dbReference type="HAMAP" id="MF_00372">
    <property type="entry name" value="HutI"/>
    <property type="match status" value="1"/>
</dbReference>
<feature type="binding site" evidence="7">
    <location>
        <position position="180"/>
    </location>
    <ligand>
        <name>4-imidazolone-5-propanoate</name>
        <dbReference type="ChEBI" id="CHEBI:77893"/>
    </ligand>
</feature>
<feature type="binding site" evidence="7">
    <location>
        <position position="84"/>
    </location>
    <ligand>
        <name>4-imidazolone-5-propanoate</name>
        <dbReference type="ChEBI" id="CHEBI:77893"/>
    </ligand>
</feature>
<reference evidence="9" key="1">
    <citation type="submission" date="2022-06" db="EMBL/GenBank/DDBJ databases">
        <title>Complete Genome of Aeromonas sp. Strain SOD01 Isolated from an Urban Freshwater Stream.</title>
        <authorList>
            <person name="Williams L.E."/>
            <person name="Brysgel T."/>
            <person name="Capestro E.M."/>
            <person name="Foltz G.V."/>
            <person name="Gardner A.E."/>
            <person name="Ingrassia J."/>
            <person name="Peterson E."/>
            <person name="Arruda J."/>
            <person name="Flaherty I."/>
            <person name="Hunt M."/>
            <person name="Pappas G."/>
            <person name="Ramsaran S."/>
            <person name="Rocha M."/>
        </authorList>
    </citation>
    <scope>NUCLEOTIDE SEQUENCE</scope>
    <source>
        <strain evidence="9">SOD01</strain>
    </source>
</reference>
<organism evidence="9 10">
    <name type="scientific">Aeromonas encheleia</name>
    <dbReference type="NCBI Taxonomy" id="73010"/>
    <lineage>
        <taxon>Bacteria</taxon>
        <taxon>Pseudomonadati</taxon>
        <taxon>Pseudomonadota</taxon>
        <taxon>Gammaproteobacteria</taxon>
        <taxon>Aeromonadales</taxon>
        <taxon>Aeromonadaceae</taxon>
        <taxon>Aeromonas</taxon>
    </lineage>
</organism>
<evidence type="ECO:0000256" key="4">
    <source>
        <dbReference type="ARBA" id="ARBA00022808"/>
    </source>
</evidence>
<feature type="binding site" evidence="7">
    <location>
        <position position="77"/>
    </location>
    <ligand>
        <name>Fe(3+)</name>
        <dbReference type="ChEBI" id="CHEBI:29034"/>
    </ligand>
</feature>
<name>A0AAE9MIC7_9GAMM</name>
<dbReference type="GO" id="GO:0050480">
    <property type="term" value="F:imidazolonepropionase activity"/>
    <property type="evidence" value="ECO:0007669"/>
    <property type="project" value="UniProtKB-UniRule"/>
</dbReference>
<accession>A0AAE9MIC7</accession>
<proteinExistence type="inferred from homology"/>
<evidence type="ECO:0000313" key="9">
    <source>
        <dbReference type="EMBL" id="USV57883.1"/>
    </source>
</evidence>
<evidence type="ECO:0000256" key="7">
    <source>
        <dbReference type="HAMAP-Rule" id="MF_00372"/>
    </source>
</evidence>
<dbReference type="SUPFAM" id="SSF51556">
    <property type="entry name" value="Metallo-dependent hydrolases"/>
    <property type="match status" value="1"/>
</dbReference>
<dbReference type="FunFam" id="3.20.20.140:FF:000007">
    <property type="entry name" value="Imidazolonepropionase"/>
    <property type="match status" value="1"/>
</dbReference>
<feature type="binding site" evidence="7">
    <location>
        <position position="147"/>
    </location>
    <ligand>
        <name>4-imidazolone-5-propanoate</name>
        <dbReference type="ChEBI" id="CHEBI:77893"/>
    </ligand>
</feature>
<evidence type="ECO:0000256" key="2">
    <source>
        <dbReference type="ARBA" id="ARBA00022723"/>
    </source>
</evidence>
<feature type="binding site" evidence="7">
    <location>
        <position position="245"/>
    </location>
    <ligand>
        <name>Fe(3+)</name>
        <dbReference type="ChEBI" id="CHEBI:29034"/>
    </ligand>
</feature>
<dbReference type="RefSeq" id="WP_252995434.1">
    <property type="nucleotide sequence ID" value="NZ_CP099717.1"/>
</dbReference>
<dbReference type="PANTHER" id="PTHR42752">
    <property type="entry name" value="IMIDAZOLONEPROPIONASE"/>
    <property type="match status" value="1"/>
</dbReference>
<evidence type="ECO:0000313" key="10">
    <source>
        <dbReference type="Proteomes" id="UP001056890"/>
    </source>
</evidence>
<feature type="binding site" evidence="7">
    <location>
        <position position="248"/>
    </location>
    <ligand>
        <name>4-imidazolone-5-propanoate</name>
        <dbReference type="ChEBI" id="CHEBI:77893"/>
    </ligand>
</feature>
<dbReference type="GO" id="GO:0019556">
    <property type="term" value="P:L-histidine catabolic process to glutamate and formamide"/>
    <property type="evidence" value="ECO:0007669"/>
    <property type="project" value="UniProtKB-UniRule"/>
</dbReference>
<feature type="binding site" evidence="7">
    <location>
        <position position="147"/>
    </location>
    <ligand>
        <name>N-formimidoyl-L-glutamate</name>
        <dbReference type="ChEBI" id="CHEBI:58928"/>
    </ligand>
</feature>
<keyword evidence="2 7" id="KW-0479">Metal-binding</keyword>
<sequence length="411" mass="44581">MNKELLNCERVWLNVTPATLRPDLADYGLLEPHALGVHEGKIHALVPMQDLKGPHPAHWRDMKGRLVTPGLIDCHTHLIFAGSRAEEFELRQRGVPYAEIARKGGGILSTVRATRAASEDQLYELAVPRIKSLIREGVTTVEIKSGYGLTLADELKMLRVARRLGEALPIRVKTTLLAAHAVPPEYRDDPDSWVETICQEIIPAAAEAGLADAVDVFCEHIGFSLAQTEQVYLAADQYGLAVKGHMDQLSNLGGSTLAAHFGALSVDHLEHLDAAGIQALAHRGVVATLLPTAFYFLKETKLPPVEALRRAGVPMAVSSDINPGTAPIVSLRMAMNMACTLFGLTPVEAMAGVTRHAARALGEQERLGQLRVGMQADFLIWNCAHPAELSYLIGVDQLVSRVLNGEETLHG</sequence>
<keyword evidence="10" id="KW-1185">Reference proteome</keyword>
<dbReference type="InterPro" id="IPR032466">
    <property type="entry name" value="Metal_Hydrolase"/>
</dbReference>
<dbReference type="Gene3D" id="2.30.40.10">
    <property type="entry name" value="Urease, subunit C, domain 1"/>
    <property type="match status" value="1"/>
</dbReference>
<dbReference type="Proteomes" id="UP001056890">
    <property type="component" value="Chromosome"/>
</dbReference>
<keyword evidence="4 7" id="KW-0369">Histidine metabolism</keyword>
<dbReference type="SUPFAM" id="SSF51338">
    <property type="entry name" value="Composite domain of metallo-dependent hydrolases"/>
    <property type="match status" value="1"/>
</dbReference>
<feature type="binding site" evidence="7">
    <location>
        <position position="77"/>
    </location>
    <ligand>
        <name>Zn(2+)</name>
        <dbReference type="ChEBI" id="CHEBI:29105"/>
    </ligand>
</feature>
<protein>
    <recommendedName>
        <fullName evidence="1 7">Imidazolonepropionase</fullName>
        <ecNumber evidence="1 7">3.5.2.7</ecNumber>
    </recommendedName>
    <alternativeName>
        <fullName evidence="7">Imidazolone-5-propionate hydrolase</fullName>
    </alternativeName>
</protein>
<dbReference type="InterPro" id="IPR005920">
    <property type="entry name" value="HutI"/>
</dbReference>
<comment type="subcellular location">
    <subcellularLocation>
        <location evidence="7">Cytoplasm</location>
    </subcellularLocation>
</comment>
<dbReference type="NCBIfam" id="TIGR01224">
    <property type="entry name" value="hutI"/>
    <property type="match status" value="1"/>
</dbReference>
<dbReference type="AlphaFoldDB" id="A0AAE9MIC7"/>
<dbReference type="GO" id="GO:0008270">
    <property type="term" value="F:zinc ion binding"/>
    <property type="evidence" value="ECO:0007669"/>
    <property type="project" value="UniProtKB-UniRule"/>
</dbReference>
<keyword evidence="7" id="KW-0963">Cytoplasm</keyword>
<dbReference type="Pfam" id="PF01979">
    <property type="entry name" value="Amidohydro_1"/>
    <property type="match status" value="1"/>
</dbReference>
<dbReference type="InterPro" id="IPR006680">
    <property type="entry name" value="Amidohydro-rel"/>
</dbReference>
<feature type="binding site" evidence="7">
    <location>
        <position position="324"/>
    </location>
    <ligand>
        <name>N-formimidoyl-L-glutamate</name>
        <dbReference type="ChEBI" id="CHEBI:58928"/>
    </ligand>
</feature>
<gene>
    <name evidence="7 9" type="primary">hutI</name>
    <name evidence="9" type="ORF">NHF51_01395</name>
</gene>
<keyword evidence="5 7" id="KW-0862">Zinc</keyword>
<evidence type="ECO:0000256" key="5">
    <source>
        <dbReference type="ARBA" id="ARBA00022833"/>
    </source>
</evidence>
<comment type="function">
    <text evidence="7">Catalyzes the hydrolytic cleavage of the carbon-nitrogen bond in imidazolone-5-propanoate to yield N-formimidoyl-L-glutamate. It is the third step in the universal histidine degradation pathway.</text>
</comment>
<dbReference type="EMBL" id="CP099717">
    <property type="protein sequence ID" value="USV57883.1"/>
    <property type="molecule type" value="Genomic_DNA"/>
</dbReference>
<feature type="binding site" evidence="7">
    <location>
        <position position="322"/>
    </location>
    <ligand>
        <name>N-formimidoyl-L-glutamate</name>
        <dbReference type="ChEBI" id="CHEBI:58928"/>
    </ligand>
</feature>
<comment type="catalytic activity">
    <reaction evidence="7">
        <text>4-imidazolone-5-propanoate + H2O = N-formimidoyl-L-glutamate</text>
        <dbReference type="Rhea" id="RHEA:23660"/>
        <dbReference type="ChEBI" id="CHEBI:15377"/>
        <dbReference type="ChEBI" id="CHEBI:58928"/>
        <dbReference type="ChEBI" id="CHEBI:77893"/>
        <dbReference type="EC" id="3.5.2.7"/>
    </reaction>
</comment>
<dbReference type="Gene3D" id="3.20.20.140">
    <property type="entry name" value="Metal-dependent hydrolases"/>
    <property type="match status" value="1"/>
</dbReference>
<comment type="cofactor">
    <cofactor evidence="7">
        <name>Zn(2+)</name>
        <dbReference type="ChEBI" id="CHEBI:29105"/>
    </cofactor>
    <cofactor evidence="7">
        <name>Fe(3+)</name>
        <dbReference type="ChEBI" id="CHEBI:29034"/>
    </cofactor>
    <text evidence="7">Binds 1 zinc or iron ion per subunit.</text>
</comment>
<comment type="pathway">
    <text evidence="7">Amino-acid degradation; L-histidine degradation into L-glutamate; N-formimidoyl-L-glutamate from L-histidine: step 3/3.</text>
</comment>
<dbReference type="CDD" id="cd01296">
    <property type="entry name" value="Imidazolone-5PH"/>
    <property type="match status" value="1"/>
</dbReference>
<keyword evidence="3 7" id="KW-0378">Hydrolase</keyword>
<evidence type="ECO:0000259" key="8">
    <source>
        <dbReference type="Pfam" id="PF01979"/>
    </source>
</evidence>
<dbReference type="EC" id="3.5.2.7" evidence="1 7"/>
<keyword evidence="6 7" id="KW-0408">Iron</keyword>
<dbReference type="GO" id="GO:0005506">
    <property type="term" value="F:iron ion binding"/>
    <property type="evidence" value="ECO:0007669"/>
    <property type="project" value="UniProtKB-UniRule"/>
</dbReference>
<feature type="domain" description="Amidohydrolase-related" evidence="8">
    <location>
        <begin position="66"/>
        <end position="383"/>
    </location>
</feature>
<feature type="binding site" evidence="7">
    <location>
        <position position="325"/>
    </location>
    <ligand>
        <name>4-imidazolone-5-propanoate</name>
        <dbReference type="ChEBI" id="CHEBI:77893"/>
    </ligand>
</feature>
<feature type="binding site" evidence="7">
    <location>
        <position position="320"/>
    </location>
    <ligand>
        <name>Fe(3+)</name>
        <dbReference type="ChEBI" id="CHEBI:29034"/>
    </ligand>
</feature>
<feature type="binding site" evidence="7">
    <location>
        <position position="245"/>
    </location>
    <ligand>
        <name>Zn(2+)</name>
        <dbReference type="ChEBI" id="CHEBI:29105"/>
    </ligand>
</feature>
<evidence type="ECO:0000256" key="6">
    <source>
        <dbReference type="ARBA" id="ARBA00023004"/>
    </source>
</evidence>